<protein>
    <submittedName>
        <fullName evidence="2">Uncharacterized protein</fullName>
    </submittedName>
</protein>
<reference evidence="2" key="1">
    <citation type="submission" date="2023-05" db="EMBL/GenBank/DDBJ databases">
        <title>Nepenthes gracilis genome sequencing.</title>
        <authorList>
            <person name="Fukushima K."/>
        </authorList>
    </citation>
    <scope>NUCLEOTIDE SEQUENCE</scope>
    <source>
        <strain evidence="2">SING2019-196</strain>
    </source>
</reference>
<accession>A0AAD3XUM8</accession>
<keyword evidence="3" id="KW-1185">Reference proteome</keyword>
<evidence type="ECO:0000313" key="2">
    <source>
        <dbReference type="EMBL" id="GMH17863.1"/>
    </source>
</evidence>
<dbReference type="Proteomes" id="UP001279734">
    <property type="component" value="Unassembled WGS sequence"/>
</dbReference>
<proteinExistence type="predicted"/>
<comment type="caution">
    <text evidence="2">The sequence shown here is derived from an EMBL/GenBank/DDBJ whole genome shotgun (WGS) entry which is preliminary data.</text>
</comment>
<dbReference type="AlphaFoldDB" id="A0AAD3XUM8"/>
<name>A0AAD3XUM8_NEPGR</name>
<evidence type="ECO:0000313" key="3">
    <source>
        <dbReference type="Proteomes" id="UP001279734"/>
    </source>
</evidence>
<evidence type="ECO:0000256" key="1">
    <source>
        <dbReference type="SAM" id="MobiDB-lite"/>
    </source>
</evidence>
<feature type="region of interest" description="Disordered" evidence="1">
    <location>
        <begin position="1"/>
        <end position="47"/>
    </location>
</feature>
<gene>
    <name evidence="2" type="ORF">Nepgr_019704</name>
</gene>
<organism evidence="2 3">
    <name type="scientific">Nepenthes gracilis</name>
    <name type="common">Slender pitcher plant</name>
    <dbReference type="NCBI Taxonomy" id="150966"/>
    <lineage>
        <taxon>Eukaryota</taxon>
        <taxon>Viridiplantae</taxon>
        <taxon>Streptophyta</taxon>
        <taxon>Embryophyta</taxon>
        <taxon>Tracheophyta</taxon>
        <taxon>Spermatophyta</taxon>
        <taxon>Magnoliopsida</taxon>
        <taxon>eudicotyledons</taxon>
        <taxon>Gunneridae</taxon>
        <taxon>Pentapetalae</taxon>
        <taxon>Caryophyllales</taxon>
        <taxon>Nepenthaceae</taxon>
        <taxon>Nepenthes</taxon>
    </lineage>
</organism>
<dbReference type="EMBL" id="BSYO01000018">
    <property type="protein sequence ID" value="GMH17863.1"/>
    <property type="molecule type" value="Genomic_DNA"/>
</dbReference>
<sequence length="112" mass="12679">MQPNTPYTDRERSWHLNAVFRNEEAEEKAENKRSTPTGDNKSAVVAGSENANITGSLVDYFEALSIDDRRAHHSSRPFPERERLRDGERELGGRILLARGGKTALYSLHEKV</sequence>